<dbReference type="Gene3D" id="3.40.50.360">
    <property type="match status" value="1"/>
</dbReference>
<dbReference type="SUPFAM" id="SSF52218">
    <property type="entry name" value="Flavoproteins"/>
    <property type="match status" value="1"/>
</dbReference>
<accession>A0A5J4W3I1</accession>
<dbReference type="PANTHER" id="PTHR39201:SF1">
    <property type="entry name" value="FLAVODOXIN-LIKE DOMAIN-CONTAINING PROTEIN"/>
    <property type="match status" value="1"/>
</dbReference>
<sequence length="172" mass="19248">MSSSTRALIVYSSLKGHTKSAANILKEELKKAGYEVVIEEIQCAQVSPKNEQDLMTEDSFKKTVFEVKQPVNDPQQFGIVLFGGPVWWYHLIPSIDAWIAKAKFDKKSTFGTFQQCDSLGFQAAYADLEKLLGASVERTVIFDKDHTKDKGGIRDKLTQFAQVVVAAYKAKH</sequence>
<dbReference type="InterPro" id="IPR001226">
    <property type="entry name" value="Flavodoxin_CS"/>
</dbReference>
<dbReference type="PROSITE" id="PS00201">
    <property type="entry name" value="FLAVODOXIN"/>
    <property type="match status" value="1"/>
</dbReference>
<dbReference type="PANTHER" id="PTHR39201">
    <property type="entry name" value="EXPORTED PROTEIN-RELATED"/>
    <property type="match status" value="1"/>
</dbReference>
<reference evidence="1 2" key="1">
    <citation type="submission" date="2019-03" db="EMBL/GenBank/DDBJ databases">
        <title>Single cell metagenomics reveals metabolic interactions within the superorganism composed of flagellate Streblomastix strix and complex community of Bacteroidetes bacteria on its surface.</title>
        <authorList>
            <person name="Treitli S.C."/>
            <person name="Kolisko M."/>
            <person name="Husnik F."/>
            <person name="Keeling P."/>
            <person name="Hampl V."/>
        </authorList>
    </citation>
    <scope>NUCLEOTIDE SEQUENCE [LARGE SCALE GENOMIC DNA]</scope>
    <source>
        <strain evidence="1">ST1C</strain>
    </source>
</reference>
<dbReference type="GO" id="GO:0009055">
    <property type="term" value="F:electron transfer activity"/>
    <property type="evidence" value="ECO:0007669"/>
    <property type="project" value="InterPro"/>
</dbReference>
<dbReference type="EMBL" id="SNRW01003619">
    <property type="protein sequence ID" value="KAA6389345.1"/>
    <property type="molecule type" value="Genomic_DNA"/>
</dbReference>
<dbReference type="GO" id="GO:0010181">
    <property type="term" value="F:FMN binding"/>
    <property type="evidence" value="ECO:0007669"/>
    <property type="project" value="InterPro"/>
</dbReference>
<evidence type="ECO:0000313" key="1">
    <source>
        <dbReference type="EMBL" id="KAA6389345.1"/>
    </source>
</evidence>
<protein>
    <recommendedName>
        <fullName evidence="3">Flavodoxin-like domain-containing protein</fullName>
    </recommendedName>
</protein>
<dbReference type="AlphaFoldDB" id="A0A5J4W3I1"/>
<evidence type="ECO:0008006" key="3">
    <source>
        <dbReference type="Google" id="ProtNLM"/>
    </source>
</evidence>
<comment type="caution">
    <text evidence="1">The sequence shown here is derived from an EMBL/GenBank/DDBJ whole genome shotgun (WGS) entry which is preliminary data.</text>
</comment>
<gene>
    <name evidence="1" type="ORF">EZS28_015128</name>
</gene>
<evidence type="ECO:0000313" key="2">
    <source>
        <dbReference type="Proteomes" id="UP000324800"/>
    </source>
</evidence>
<dbReference type="Proteomes" id="UP000324800">
    <property type="component" value="Unassembled WGS sequence"/>
</dbReference>
<name>A0A5J4W3I1_9EUKA</name>
<dbReference type="CDD" id="cd00133">
    <property type="entry name" value="PTS_IIB"/>
    <property type="match status" value="1"/>
</dbReference>
<dbReference type="InterPro" id="IPR029039">
    <property type="entry name" value="Flavoprotein-like_sf"/>
</dbReference>
<proteinExistence type="predicted"/>
<organism evidence="1 2">
    <name type="scientific">Streblomastix strix</name>
    <dbReference type="NCBI Taxonomy" id="222440"/>
    <lineage>
        <taxon>Eukaryota</taxon>
        <taxon>Metamonada</taxon>
        <taxon>Preaxostyla</taxon>
        <taxon>Oxymonadida</taxon>
        <taxon>Streblomastigidae</taxon>
        <taxon>Streblomastix</taxon>
    </lineage>
</organism>